<name>A0A545URE4_9HYPO</name>
<dbReference type="AlphaFoldDB" id="A0A545URE4"/>
<evidence type="ECO:0000313" key="2">
    <source>
        <dbReference type="Proteomes" id="UP000315783"/>
    </source>
</evidence>
<reference evidence="1 2" key="1">
    <citation type="journal article" date="2019" name="Appl. Microbiol. Biotechnol.">
        <title>Genome sequence of Isaria javanica and comparative genome analysis insights into family S53 peptidase evolution in fungal entomopathogens.</title>
        <authorList>
            <person name="Lin R."/>
            <person name="Zhang X."/>
            <person name="Xin B."/>
            <person name="Zou M."/>
            <person name="Gao Y."/>
            <person name="Qin F."/>
            <person name="Hu Q."/>
            <person name="Xie B."/>
            <person name="Cheng X."/>
        </authorList>
    </citation>
    <scope>NUCLEOTIDE SEQUENCE [LARGE SCALE GENOMIC DNA]</scope>
    <source>
        <strain evidence="1 2">IJ1G</strain>
    </source>
</reference>
<proteinExistence type="predicted"/>
<protein>
    <submittedName>
        <fullName evidence="1">Uncharacterized protein</fullName>
    </submittedName>
</protein>
<keyword evidence="2" id="KW-1185">Reference proteome</keyword>
<evidence type="ECO:0000313" key="1">
    <source>
        <dbReference type="EMBL" id="TQV92034.1"/>
    </source>
</evidence>
<accession>A0A545URE4</accession>
<gene>
    <name evidence="1" type="ORF">IF1G_09106</name>
</gene>
<dbReference type="EMBL" id="SPUK01000016">
    <property type="protein sequence ID" value="TQV92034.1"/>
    <property type="molecule type" value="Genomic_DNA"/>
</dbReference>
<comment type="caution">
    <text evidence="1">The sequence shown here is derived from an EMBL/GenBank/DDBJ whole genome shotgun (WGS) entry which is preliminary data.</text>
</comment>
<organism evidence="1 2">
    <name type="scientific">Cordyceps javanica</name>
    <dbReference type="NCBI Taxonomy" id="43265"/>
    <lineage>
        <taxon>Eukaryota</taxon>
        <taxon>Fungi</taxon>
        <taxon>Dikarya</taxon>
        <taxon>Ascomycota</taxon>
        <taxon>Pezizomycotina</taxon>
        <taxon>Sordariomycetes</taxon>
        <taxon>Hypocreomycetidae</taxon>
        <taxon>Hypocreales</taxon>
        <taxon>Cordycipitaceae</taxon>
        <taxon>Cordyceps</taxon>
    </lineage>
</organism>
<sequence length="67" mass="7589">MSGDPHSVMDTGLREVCTRSVSQLKSRAPGGFLLLFPPKFSCRRPIFFWPAPLLWKGAELKTISRRN</sequence>
<dbReference type="Proteomes" id="UP000315783">
    <property type="component" value="Unassembled WGS sequence"/>
</dbReference>